<dbReference type="GO" id="GO:0015297">
    <property type="term" value="F:antiporter activity"/>
    <property type="evidence" value="ECO:0007669"/>
    <property type="project" value="InterPro"/>
</dbReference>
<dbReference type="STRING" id="1202724.AM493_06270"/>
<evidence type="ECO:0000256" key="1">
    <source>
        <dbReference type="ARBA" id="ARBA00004141"/>
    </source>
</evidence>
<dbReference type="InterPro" id="IPR050794">
    <property type="entry name" value="CPA2_transporter"/>
</dbReference>
<feature type="transmembrane region" description="Helical" evidence="7">
    <location>
        <begin position="157"/>
        <end position="180"/>
    </location>
</feature>
<dbReference type="GO" id="GO:0016020">
    <property type="term" value="C:membrane"/>
    <property type="evidence" value="ECO:0007669"/>
    <property type="project" value="UniProtKB-SubCell"/>
</dbReference>
<dbReference type="Pfam" id="PF00999">
    <property type="entry name" value="Na_H_Exchanger"/>
    <property type="match status" value="1"/>
</dbReference>
<dbReference type="EMBL" id="LIYD01000005">
    <property type="protein sequence ID" value="KOS05683.1"/>
    <property type="molecule type" value="Genomic_DNA"/>
</dbReference>
<dbReference type="GO" id="GO:1902600">
    <property type="term" value="P:proton transmembrane transport"/>
    <property type="evidence" value="ECO:0007669"/>
    <property type="project" value="InterPro"/>
</dbReference>
<feature type="transmembrane region" description="Helical" evidence="7">
    <location>
        <begin position="376"/>
        <end position="396"/>
    </location>
</feature>
<name>A0A0M8M8F4_9FLAO</name>
<proteinExistence type="predicted"/>
<dbReference type="RefSeq" id="WP_054406891.1">
    <property type="nucleotide sequence ID" value="NZ_FOYA01000003.1"/>
</dbReference>
<evidence type="ECO:0000313" key="10">
    <source>
        <dbReference type="Proteomes" id="UP000037755"/>
    </source>
</evidence>
<feature type="transmembrane region" description="Helical" evidence="7">
    <location>
        <begin position="349"/>
        <end position="369"/>
    </location>
</feature>
<feature type="transmembrane region" description="Helical" evidence="7">
    <location>
        <begin position="91"/>
        <end position="110"/>
    </location>
</feature>
<keyword evidence="3 7" id="KW-0812">Transmembrane</keyword>
<dbReference type="InterPro" id="IPR006153">
    <property type="entry name" value="Cation/H_exchanger_TM"/>
</dbReference>
<keyword evidence="6 7" id="KW-0472">Membrane</keyword>
<feature type="domain" description="Cation/H+ exchanger transmembrane" evidence="8">
    <location>
        <begin position="74"/>
        <end position="456"/>
    </location>
</feature>
<feature type="transmembrane region" description="Helical" evidence="7">
    <location>
        <begin position="130"/>
        <end position="150"/>
    </location>
</feature>
<feature type="transmembrane region" description="Helical" evidence="7">
    <location>
        <begin position="296"/>
        <end position="329"/>
    </location>
</feature>
<evidence type="ECO:0000256" key="7">
    <source>
        <dbReference type="SAM" id="Phobius"/>
    </source>
</evidence>
<comment type="caution">
    <text evidence="9">The sequence shown here is derived from an EMBL/GenBank/DDBJ whole genome shotgun (WGS) entry which is preliminary data.</text>
</comment>
<feature type="transmembrane region" description="Helical" evidence="7">
    <location>
        <begin position="7"/>
        <end position="25"/>
    </location>
</feature>
<keyword evidence="10" id="KW-1185">Reference proteome</keyword>
<evidence type="ECO:0000256" key="3">
    <source>
        <dbReference type="ARBA" id="ARBA00022692"/>
    </source>
</evidence>
<comment type="subcellular location">
    <subcellularLocation>
        <location evidence="1">Membrane</location>
        <topology evidence="1">Multi-pass membrane protein</topology>
    </subcellularLocation>
</comment>
<gene>
    <name evidence="9" type="ORF">AM493_06270</name>
</gene>
<dbReference type="Proteomes" id="UP000037755">
    <property type="component" value="Unassembled WGS sequence"/>
</dbReference>
<keyword evidence="5" id="KW-0406">Ion transport</keyword>
<evidence type="ECO:0000256" key="6">
    <source>
        <dbReference type="ARBA" id="ARBA00023136"/>
    </source>
</evidence>
<accession>A0A0M8M8F4</accession>
<sequence length="756" mass="83866">MKKFKNSAFYVIIIAVFSFLIYWALKNGKTLEAGRTIKESALGTGQWDTFVKSIFHNLGDPLALLLVQIITIIFVARFFGWICRKIGQPSVIGEMIAGIVLGPSLVGTYFPEYSALLFPSESLGNLKYFSQLGLILFMFVVGMELDLSVLKNKAKDAVIISHASIIIPFTLGLTLAYFIYDQFAPADVAFSSFGLFMGIAMSITAFPVLARIVQERGLHRTRIGAMVITCAAADDVTAWCILAAVIAIVKAGSFVSALYIIGLSVVYVFLMLWVVKPFLKRIGDLYSHKENVSKPVVAIFFLTLLISSYTTEIIGIHALFGAFMAGAIMPENMRFRAIFIEKVEDVSQVILLPLFFVFTGLKTQIGLLNDPYMWKVCGLIILVAVVGKFLGSALTAKFVGQNWRDSLTIGALMNTRGLMELIVLNIGLELGVLSVEIFSMMVIMALATTFMTGPALDLIGFIYNRKKNYIPAEIRQASNFKVLVSFSSPEEGKTLLRLANAFVCKMKGNAMVTAMHVSVSNEIHTFNLDEYEKESFKPVLAEAENLDQRITTLFKASTDPDSDIATVANKGEFDLVLIDIGQSIFEGTLLGKILGFTTRMINPENLLNTFTGKEKLFENSPFDEQTQHILTKTDSPVGILVDKQFKGTDRVFVTIFQEDDAFLIDFAQKLISNAGSQVTVLDADGSVKNNPQIKETIRSIEHNVPNHIQLINEKKLEKEFLQSQDLMIISVDSWKKLVESRSTWLNNTPSLLLIKK</sequence>
<dbReference type="OrthoDB" id="9793589at2"/>
<organism evidence="9 10">
    <name type="scientific">Flavobacterium akiainvivens</name>
    <dbReference type="NCBI Taxonomy" id="1202724"/>
    <lineage>
        <taxon>Bacteria</taxon>
        <taxon>Pseudomonadati</taxon>
        <taxon>Bacteroidota</taxon>
        <taxon>Flavobacteriia</taxon>
        <taxon>Flavobacteriales</taxon>
        <taxon>Flavobacteriaceae</taxon>
        <taxon>Flavobacterium</taxon>
    </lineage>
</organism>
<reference evidence="9 10" key="1">
    <citation type="submission" date="2015-08" db="EMBL/GenBank/DDBJ databases">
        <title>Whole genome sequence of Flavobacterium akiainvivens IK-1T, from decaying Wikstroemia oahuensis, an endemic Hawaiian shrub.</title>
        <authorList>
            <person name="Wan X."/>
            <person name="Hou S."/>
            <person name="Saito J."/>
            <person name="Donachie S."/>
        </authorList>
    </citation>
    <scope>NUCLEOTIDE SEQUENCE [LARGE SCALE GENOMIC DNA]</scope>
    <source>
        <strain evidence="9 10">IK-1</strain>
    </source>
</reference>
<dbReference type="PANTHER" id="PTHR32468:SF0">
    <property type="entry name" value="K(+)_H(+) ANTIPORTER 1"/>
    <property type="match status" value="1"/>
</dbReference>
<protein>
    <submittedName>
        <fullName evidence="9">Transporter</fullName>
    </submittedName>
</protein>
<dbReference type="Gene3D" id="1.20.1530.20">
    <property type="match status" value="1"/>
</dbReference>
<feature type="transmembrane region" description="Helical" evidence="7">
    <location>
        <begin position="254"/>
        <end position="275"/>
    </location>
</feature>
<evidence type="ECO:0000313" key="9">
    <source>
        <dbReference type="EMBL" id="KOS05683.1"/>
    </source>
</evidence>
<feature type="transmembrane region" description="Helical" evidence="7">
    <location>
        <begin position="192"/>
        <end position="213"/>
    </location>
</feature>
<keyword evidence="2" id="KW-0813">Transport</keyword>
<dbReference type="InterPro" id="IPR038770">
    <property type="entry name" value="Na+/solute_symporter_sf"/>
</dbReference>
<dbReference type="PANTHER" id="PTHR32468">
    <property type="entry name" value="CATION/H + ANTIPORTER"/>
    <property type="match status" value="1"/>
</dbReference>
<feature type="transmembrane region" description="Helical" evidence="7">
    <location>
        <begin position="62"/>
        <end position="79"/>
    </location>
</feature>
<dbReference type="PATRIC" id="fig|1202724.3.peg.1301"/>
<evidence type="ECO:0000256" key="5">
    <source>
        <dbReference type="ARBA" id="ARBA00023065"/>
    </source>
</evidence>
<dbReference type="AlphaFoldDB" id="A0A0M8M8F4"/>
<evidence type="ECO:0000259" key="8">
    <source>
        <dbReference type="Pfam" id="PF00999"/>
    </source>
</evidence>
<evidence type="ECO:0000256" key="2">
    <source>
        <dbReference type="ARBA" id="ARBA00022448"/>
    </source>
</evidence>
<evidence type="ECO:0000256" key="4">
    <source>
        <dbReference type="ARBA" id="ARBA00022989"/>
    </source>
</evidence>
<keyword evidence="4 7" id="KW-1133">Transmembrane helix</keyword>